<dbReference type="SMART" id="SM00345">
    <property type="entry name" value="HTH_GNTR"/>
    <property type="match status" value="1"/>
</dbReference>
<evidence type="ECO:0000313" key="5">
    <source>
        <dbReference type="EMBL" id="TNJ64864.1"/>
    </source>
</evidence>
<keyword evidence="2" id="KW-0238">DNA-binding</keyword>
<dbReference type="InterPro" id="IPR046335">
    <property type="entry name" value="LacI/GalR-like_sensor"/>
</dbReference>
<keyword evidence="1" id="KW-0805">Transcription regulation</keyword>
<name>A0A5C4T6Y8_9BACL</name>
<evidence type="ECO:0000256" key="1">
    <source>
        <dbReference type="ARBA" id="ARBA00023015"/>
    </source>
</evidence>
<evidence type="ECO:0000256" key="3">
    <source>
        <dbReference type="ARBA" id="ARBA00023163"/>
    </source>
</evidence>
<dbReference type="InterPro" id="IPR028082">
    <property type="entry name" value="Peripla_BP_I"/>
</dbReference>
<sequence>MGVSKDERFVPLYQIICNELKDKIVSGELQPNTPLPQQSELAKMYNTSEITSRRALMELVKEELIYRVKGKGTFVAERTGPSSDSGRAGQMHNVYFVHPRTNMQVFNHRFFSDMLSGIHRFCDENDIDFCTWDLGPDMALPADENAGYIILTHLPQAQEIPMHKLSQWKAEKRKMVTVHFYYPHLRLPYVISDNLTGGYLSTQHLLALGHQRIGIILTGKSQLELNQEFSLRLQGYKLALSQHRIELDPQLVVTMDGNQENEEMGYEGFRQLAAMDNPPTAIFATSDMKAIGAMRAARDLGWDIPGQMSLIGYDNLIVSSFLSPALTTIDQNASMLGYRAAEIVLFDYPDAHHDLVKDEIVPKLVVRGSTAGPGD</sequence>
<dbReference type="SUPFAM" id="SSF53822">
    <property type="entry name" value="Periplasmic binding protein-like I"/>
    <property type="match status" value="1"/>
</dbReference>
<feature type="domain" description="HTH gntR-type" evidence="4">
    <location>
        <begin position="10"/>
        <end position="78"/>
    </location>
</feature>
<dbReference type="GO" id="GO:0003700">
    <property type="term" value="F:DNA-binding transcription factor activity"/>
    <property type="evidence" value="ECO:0007669"/>
    <property type="project" value="InterPro"/>
</dbReference>
<dbReference type="GO" id="GO:0000976">
    <property type="term" value="F:transcription cis-regulatory region binding"/>
    <property type="evidence" value="ECO:0007669"/>
    <property type="project" value="TreeGrafter"/>
</dbReference>
<accession>A0A5C4T6Y8</accession>
<dbReference type="Pfam" id="PF13377">
    <property type="entry name" value="Peripla_BP_3"/>
    <property type="match status" value="1"/>
</dbReference>
<reference evidence="5 6" key="1">
    <citation type="submission" date="2019-05" db="EMBL/GenBank/DDBJ databases">
        <title>We sequenced the genome of Paenibacillus hemerocallicola KCTC 33185 for further insight into its adaptation and study the phylogeny of Paenibacillus.</title>
        <authorList>
            <person name="Narsing Rao M.P."/>
        </authorList>
    </citation>
    <scope>NUCLEOTIDE SEQUENCE [LARGE SCALE GENOMIC DNA]</scope>
    <source>
        <strain evidence="5 6">KCTC 33185</strain>
    </source>
</reference>
<dbReference type="CDD" id="cd07377">
    <property type="entry name" value="WHTH_GntR"/>
    <property type="match status" value="1"/>
</dbReference>
<proteinExistence type="predicted"/>
<dbReference type="PANTHER" id="PTHR30146:SF109">
    <property type="entry name" value="HTH-TYPE TRANSCRIPTIONAL REGULATOR GALS"/>
    <property type="match status" value="1"/>
</dbReference>
<dbReference type="OrthoDB" id="9813468at2"/>
<dbReference type="InterPro" id="IPR036390">
    <property type="entry name" value="WH_DNA-bd_sf"/>
</dbReference>
<dbReference type="Gene3D" id="1.10.10.10">
    <property type="entry name" value="Winged helix-like DNA-binding domain superfamily/Winged helix DNA-binding domain"/>
    <property type="match status" value="1"/>
</dbReference>
<evidence type="ECO:0000256" key="2">
    <source>
        <dbReference type="ARBA" id="ARBA00023125"/>
    </source>
</evidence>
<evidence type="ECO:0000259" key="4">
    <source>
        <dbReference type="PROSITE" id="PS50949"/>
    </source>
</evidence>
<organism evidence="5 6">
    <name type="scientific">Paenibacillus hemerocallicola</name>
    <dbReference type="NCBI Taxonomy" id="1172614"/>
    <lineage>
        <taxon>Bacteria</taxon>
        <taxon>Bacillati</taxon>
        <taxon>Bacillota</taxon>
        <taxon>Bacilli</taxon>
        <taxon>Bacillales</taxon>
        <taxon>Paenibacillaceae</taxon>
        <taxon>Paenibacillus</taxon>
    </lineage>
</organism>
<dbReference type="PANTHER" id="PTHR30146">
    <property type="entry name" value="LACI-RELATED TRANSCRIPTIONAL REPRESSOR"/>
    <property type="match status" value="1"/>
</dbReference>
<dbReference type="EMBL" id="VDCQ01000025">
    <property type="protein sequence ID" value="TNJ64864.1"/>
    <property type="molecule type" value="Genomic_DNA"/>
</dbReference>
<comment type="caution">
    <text evidence="5">The sequence shown here is derived from an EMBL/GenBank/DDBJ whole genome shotgun (WGS) entry which is preliminary data.</text>
</comment>
<dbReference type="CDD" id="cd06267">
    <property type="entry name" value="PBP1_LacI_sugar_binding-like"/>
    <property type="match status" value="1"/>
</dbReference>
<dbReference type="Gene3D" id="3.40.50.2300">
    <property type="match status" value="2"/>
</dbReference>
<dbReference type="Pfam" id="PF00392">
    <property type="entry name" value="GntR"/>
    <property type="match status" value="1"/>
</dbReference>
<dbReference type="PROSITE" id="PS50949">
    <property type="entry name" value="HTH_GNTR"/>
    <property type="match status" value="1"/>
</dbReference>
<dbReference type="SUPFAM" id="SSF46785">
    <property type="entry name" value="Winged helix' DNA-binding domain"/>
    <property type="match status" value="1"/>
</dbReference>
<gene>
    <name evidence="5" type="ORF">FE784_18240</name>
</gene>
<dbReference type="AlphaFoldDB" id="A0A5C4T6Y8"/>
<dbReference type="InterPro" id="IPR000524">
    <property type="entry name" value="Tscrpt_reg_HTH_GntR"/>
</dbReference>
<evidence type="ECO:0000313" key="6">
    <source>
        <dbReference type="Proteomes" id="UP000307943"/>
    </source>
</evidence>
<dbReference type="InterPro" id="IPR036388">
    <property type="entry name" value="WH-like_DNA-bd_sf"/>
</dbReference>
<keyword evidence="6" id="KW-1185">Reference proteome</keyword>
<dbReference type="Proteomes" id="UP000307943">
    <property type="component" value="Unassembled WGS sequence"/>
</dbReference>
<protein>
    <submittedName>
        <fullName evidence="5">LacI family transcriptional regulator</fullName>
    </submittedName>
</protein>
<keyword evidence="3" id="KW-0804">Transcription</keyword>